<dbReference type="Gene3D" id="3.40.190.10">
    <property type="entry name" value="Periplasmic binding protein-like II"/>
    <property type="match status" value="2"/>
</dbReference>
<evidence type="ECO:0000313" key="2">
    <source>
        <dbReference type="EMBL" id="AUN33520.1"/>
    </source>
</evidence>
<organism evidence="2 3">
    <name type="scientific">Niveispirillum cyanobacteriorum</name>
    <dbReference type="NCBI Taxonomy" id="1612173"/>
    <lineage>
        <taxon>Bacteria</taxon>
        <taxon>Pseudomonadati</taxon>
        <taxon>Pseudomonadota</taxon>
        <taxon>Alphaproteobacteria</taxon>
        <taxon>Rhodospirillales</taxon>
        <taxon>Azospirillaceae</taxon>
        <taxon>Niveispirillum</taxon>
    </lineage>
</organism>
<dbReference type="OrthoDB" id="9791339at2"/>
<proteinExistence type="predicted"/>
<name>A0A2K9NKC1_9PROT</name>
<dbReference type="EMBL" id="CP025613">
    <property type="protein sequence ID" value="AUN33520.1"/>
    <property type="molecule type" value="Genomic_DNA"/>
</dbReference>
<sequence>MPLHRRDLILAALATTLAGPVMAQGASLLEKVRKAGVLRVGTTGDYFPYSFRDVKTGGFQGYEVQVAERLAADLGVKLQLVQATWPTLVAGLMARKYDIAATGVTVTPERARAVAFTKAYLRPTFIPLILNKDAERFKSWDDLDQPGVTISVQQGTAPETMARKVFTKARILSVADPVIDFTEVLAGRAQAAFTDNLYFLTKIGREYPQLTMLTQGARPGTDTENAMMTLPGDGEWMLWLNKWVDARLADGFFDGLFKTWFEGAGTAR</sequence>
<dbReference type="Pfam" id="PF00497">
    <property type="entry name" value="SBP_bac_3"/>
    <property type="match status" value="1"/>
</dbReference>
<dbReference type="PANTHER" id="PTHR35936">
    <property type="entry name" value="MEMBRANE-BOUND LYTIC MUREIN TRANSGLYCOSYLASE F"/>
    <property type="match status" value="1"/>
</dbReference>
<keyword evidence="1" id="KW-0732">Signal</keyword>
<protein>
    <submittedName>
        <fullName evidence="2">Uncharacterized protein</fullName>
    </submittedName>
</protein>
<dbReference type="PANTHER" id="PTHR35936:SF19">
    <property type="entry name" value="AMINO-ACID-BINDING PROTEIN YXEM-RELATED"/>
    <property type="match status" value="1"/>
</dbReference>
<reference evidence="2 3" key="1">
    <citation type="submission" date="2017-12" db="EMBL/GenBank/DDBJ databases">
        <title>Genomes of bacteria within cyanobacterial aggregates.</title>
        <authorList>
            <person name="Cai H."/>
        </authorList>
    </citation>
    <scope>NUCLEOTIDE SEQUENCE [LARGE SCALE GENOMIC DNA]</scope>
    <source>
        <strain evidence="2 3">TH16</strain>
        <plasmid evidence="2 3">unnamed1</plasmid>
    </source>
</reference>
<geneLocation type="plasmid" evidence="2 3">
    <name>unnamed1</name>
</geneLocation>
<dbReference type="KEGG" id="ncb:C0V82_24565"/>
<dbReference type="RefSeq" id="WP_102115031.1">
    <property type="nucleotide sequence ID" value="NZ_BMGN01000001.1"/>
</dbReference>
<keyword evidence="2" id="KW-0614">Plasmid</keyword>
<dbReference type="SMART" id="SM00062">
    <property type="entry name" value="PBPb"/>
    <property type="match status" value="1"/>
</dbReference>
<evidence type="ECO:0000256" key="1">
    <source>
        <dbReference type="ARBA" id="ARBA00022729"/>
    </source>
</evidence>
<evidence type="ECO:0000313" key="3">
    <source>
        <dbReference type="Proteomes" id="UP000234752"/>
    </source>
</evidence>
<dbReference type="Proteomes" id="UP000234752">
    <property type="component" value="Plasmid unnamed1"/>
</dbReference>
<dbReference type="AlphaFoldDB" id="A0A2K9NKC1"/>
<keyword evidence="3" id="KW-1185">Reference proteome</keyword>
<gene>
    <name evidence="2" type="ORF">C0V82_24565</name>
</gene>
<accession>A0A2K9NKC1</accession>
<dbReference type="InterPro" id="IPR001638">
    <property type="entry name" value="Solute-binding_3/MltF_N"/>
</dbReference>
<dbReference type="SUPFAM" id="SSF53850">
    <property type="entry name" value="Periplasmic binding protein-like II"/>
    <property type="match status" value="1"/>
</dbReference>